<dbReference type="EMBL" id="MU273514">
    <property type="protein sequence ID" value="KAI0033651.1"/>
    <property type="molecule type" value="Genomic_DNA"/>
</dbReference>
<protein>
    <submittedName>
        <fullName evidence="1">Glycoside hydrolase family 13 protein</fullName>
    </submittedName>
</protein>
<organism evidence="1 2">
    <name type="scientific">Vararia minispora EC-137</name>
    <dbReference type="NCBI Taxonomy" id="1314806"/>
    <lineage>
        <taxon>Eukaryota</taxon>
        <taxon>Fungi</taxon>
        <taxon>Dikarya</taxon>
        <taxon>Basidiomycota</taxon>
        <taxon>Agaricomycotina</taxon>
        <taxon>Agaricomycetes</taxon>
        <taxon>Russulales</taxon>
        <taxon>Lachnocladiaceae</taxon>
        <taxon>Vararia</taxon>
    </lineage>
</organism>
<accession>A0ACB8QQK9</accession>
<name>A0ACB8QQK9_9AGAM</name>
<evidence type="ECO:0000313" key="1">
    <source>
        <dbReference type="EMBL" id="KAI0033651.1"/>
    </source>
</evidence>
<keyword evidence="1" id="KW-0378">Hydrolase</keyword>
<keyword evidence="2" id="KW-1185">Reference proteome</keyword>
<gene>
    <name evidence="1" type="ORF">K488DRAFT_84694</name>
</gene>
<evidence type="ECO:0000313" key="2">
    <source>
        <dbReference type="Proteomes" id="UP000814128"/>
    </source>
</evidence>
<reference evidence="1" key="2">
    <citation type="journal article" date="2022" name="New Phytol.">
        <title>Evolutionary transition to the ectomycorrhizal habit in the genomes of a hyperdiverse lineage of mushroom-forming fungi.</title>
        <authorList>
            <person name="Looney B."/>
            <person name="Miyauchi S."/>
            <person name="Morin E."/>
            <person name="Drula E."/>
            <person name="Courty P.E."/>
            <person name="Kohler A."/>
            <person name="Kuo A."/>
            <person name="LaButti K."/>
            <person name="Pangilinan J."/>
            <person name="Lipzen A."/>
            <person name="Riley R."/>
            <person name="Andreopoulos W."/>
            <person name="He G."/>
            <person name="Johnson J."/>
            <person name="Nolan M."/>
            <person name="Tritt A."/>
            <person name="Barry K.W."/>
            <person name="Grigoriev I.V."/>
            <person name="Nagy L.G."/>
            <person name="Hibbett D."/>
            <person name="Henrissat B."/>
            <person name="Matheny P.B."/>
            <person name="Labbe J."/>
            <person name="Martin F.M."/>
        </authorList>
    </citation>
    <scope>NUCLEOTIDE SEQUENCE</scope>
    <source>
        <strain evidence="1">EC-137</strain>
    </source>
</reference>
<dbReference type="Proteomes" id="UP000814128">
    <property type="component" value="Unassembled WGS sequence"/>
</dbReference>
<sequence length="1603" mass="177571">MPSQKNGRSKNGPGSIAIPARKTPISAGSSPSTAHTPRTPADEGIAFFESELKPGESPIRVWELTLEPDGGPSKDKEYIRLPPAVVPYILRVSIDAGTPASRNGVFKTNFPLDGGAFDRNHFCERELPTNLSKPIAIDLPISHAGAFAYWVEYEGDGGRRITGRQGYFNIDPILRNKARTPILSPDLKPLSPSDGGAAIGYEQINLPLSAVSMLSIVSKWMGPVSKWPEFFAEARDRGYNVLHWTPLQERGESDSPYSIKDQLRYEPSMFDDPTAVAADGGVTKVEEILTSAALDYGLLSLTDVVLNHTANNSEWLVDHPEAGFSPANTPHLTPALEFDNAMIKFSVSLRELNLPTEVKSAADVDTLTNAFVEYTKQYNFWQYYVLDVKAEKDGVKTALEAGKITPWEGPSVQDWSSVDVAKLLQSYKDGGLIVGLGKYAKRFGVHVSPSVAAGILRSTRPQGDAASLAHVWGQIVDVLNVPLYQEWEDDMRIAFDNVKGRLRYGRLDDHGPKLGPITKEFPLMESYFARVPGYDKDPQKYSLAVNGWMWNADPLQNFAQLPSKAYFQRSVIAWGDCVKLNYGASREDSSFLWDHMTSYVTTLARGFAGFRLDNCHSTPLHVGTYLLDRARAVNPDLYVVAELFTGSEEMDTIFVSRLGINSLIREAGNAGDPKDFSRIVWRDGLGKPIGSMDEACLSTASFVASPTQSGRGPVRPCIITPLHGALPHALLYDQTHDNESTADKRSAEDTLSTAGIVAFSYCASGSVKGFDEVYPKLLQLVTEKRKYGVVGLGEKEKPGHAGIAEAKRLLNNLHREMVLGDYREGHVHQENDYIVMHRVQPNTQKGYLLIAHTAFGYTRGHKDRGFIEPVRLRGTKAKFIYASSIEVTGPAADSKDTISGLQCRLVLLDSVTPVEGRDGEGAYSDIIVPSFFPPGSVMLFETQLQGVDATLDTFCTSGTEEAFKDLDLVDLNVVLYRAEGEERDATAGEIGNYDVPGLGKMVYCGLEGWMHPLRHITEHNDLGHPLCGHLRQGAWALDYIPARLYRNATDFPRLVEPAKWFQARVDRIKASVPPFLRPRYFAILVTEAYKTARRLAIEQCSDFVSSGHSFTQELALVSVQMHGQVHSASLDPGKLTPSLAAGLPHFAAGWARCWGRDVFISLRGLFLTTGNFEGAKRHILAFASTLKNGLIPNLLDSVRNPRYNSRDSPWWMVQNIQDYVNKAPDGLSLLVEPVKRRFPKDDAWVAWDDSRAYQETSTVAEIIQEILQRHADGIHFREYNAGPGLDMQMRDEGFNIDIEVDWSTGFVRGGNAFNCGTWMDKMGESERAGTKGLPGTPRDGSPVEITGLLKSTLRWLDQLSTKGGFPFKGVNAIVDGQKRLITYKEWSDLIQSSFEKHYYVPIDPSDDKNFVLDPQLVNRRGIYKDVVGSGTGREWSDYQFRPNFPIAMTVAPELFTPELALGALRLADEVLRAPLGMKTLDSHDMQYRPNYDNANDSDDPAVAKGRNYHQGPEWGWPLGYFLRAWIIFDRAVGEGTTDVSKTLHHVHTTLLPVRAHVRNDPWAGIPELTNENGTHCHDSCTTQAWSSSTLLDALEDVHILATA</sequence>
<proteinExistence type="predicted"/>
<comment type="caution">
    <text evidence="1">The sequence shown here is derived from an EMBL/GenBank/DDBJ whole genome shotgun (WGS) entry which is preliminary data.</text>
</comment>
<reference evidence="1" key="1">
    <citation type="submission" date="2021-02" db="EMBL/GenBank/DDBJ databases">
        <authorList>
            <consortium name="DOE Joint Genome Institute"/>
            <person name="Ahrendt S."/>
            <person name="Looney B.P."/>
            <person name="Miyauchi S."/>
            <person name="Morin E."/>
            <person name="Drula E."/>
            <person name="Courty P.E."/>
            <person name="Chicoki N."/>
            <person name="Fauchery L."/>
            <person name="Kohler A."/>
            <person name="Kuo A."/>
            <person name="Labutti K."/>
            <person name="Pangilinan J."/>
            <person name="Lipzen A."/>
            <person name="Riley R."/>
            <person name="Andreopoulos W."/>
            <person name="He G."/>
            <person name="Johnson J."/>
            <person name="Barry K.W."/>
            <person name="Grigoriev I.V."/>
            <person name="Nagy L."/>
            <person name="Hibbett D."/>
            <person name="Henrissat B."/>
            <person name="Matheny P.B."/>
            <person name="Labbe J."/>
            <person name="Martin F."/>
        </authorList>
    </citation>
    <scope>NUCLEOTIDE SEQUENCE</scope>
    <source>
        <strain evidence="1">EC-137</strain>
    </source>
</reference>